<feature type="transmembrane region" description="Helical" evidence="6">
    <location>
        <begin position="284"/>
        <end position="305"/>
    </location>
</feature>
<evidence type="ECO:0000259" key="7">
    <source>
        <dbReference type="Pfam" id="PF02687"/>
    </source>
</evidence>
<feature type="domain" description="MacB-like periplasmic core" evidence="8">
    <location>
        <begin position="20"/>
        <end position="238"/>
    </location>
</feature>
<feature type="transmembrane region" description="Helical" evidence="6">
    <location>
        <begin position="726"/>
        <end position="745"/>
    </location>
</feature>
<dbReference type="GO" id="GO:0005886">
    <property type="term" value="C:plasma membrane"/>
    <property type="evidence" value="ECO:0007669"/>
    <property type="project" value="UniProtKB-SubCell"/>
</dbReference>
<gene>
    <name evidence="9" type="ORF">SAMN05660909_00320</name>
</gene>
<sequence length="793" mass="88476">MFKNYLKIAWRNLWRSKVFSAINVLGLTIGLTACFFIFLYVRFELSYDQYHSKKDNIYQVICDIKTPSETINSGSNPWPFAPNMQKDFPEIATTARLTKGVWLVKYKDATFKEENTLFADSTLFDVFDFKLLAGNKRTALAAPFTIVVSRKTAKKWFGDNDPIGQVVLLGQDQTPATVTGVMEDIPENSQFKPDIFVSMTTLLKDVPYLETQWGNFGATTYLLLKPGTDPAKLEAKFADFIERHNGEERRKAQMLYTLKLAPFKSSYLHGGKYASFESGNISNVYIFSVIAVFILVIAGINFVNLTTARSVERAKEIGIRKVVGASRSELVRQFIGECVIMCLLAFVCSVLLFSGLLPTFNLLAGKTISSGLLPGWSSLLILFATAVSIGLLAGAYPAFVLSAFKPIVVLKGRFANAKGGVSLRKGLVVAQFTISIALIIGTLVVYKQMYFMKHKDLGFNKNQMLVLNTEADPNTTALRDALQAIPQVKSLSVSSTVPGGANAGAYSEIQNKQGEMQVANLDLYFVDYDFINQYKMKVLAGRGFSKEFATDTTQAMVINETAARQFGYANPQDAIGRKFSQWGRQGTIIGVVQDFHFRSLQQNIAPLTMRMEPREAKLISVNIEPGNMTATIKAIESKWKEIMPNRPFDYFFMDEFFDRQYRSEERFGKLFFYFAILAIAISCLGLLGLASYSALQRTREIGIRKVMGASVSNIVGLLSVDFLKQVMIAFIIATPIAWFCMHKWINTFAYHSSISWWIFAVSGALALFIAMLTISLQAVKAALADPVESMRTE</sequence>
<accession>A0A1H3XAI8</accession>
<feature type="transmembrane region" description="Helical" evidence="6">
    <location>
        <begin position="376"/>
        <end position="404"/>
    </location>
</feature>
<organism evidence="9 10">
    <name type="scientific">Chitinophaga terrae</name>
    <name type="common">ex Kim and Jung 2007</name>
    <dbReference type="NCBI Taxonomy" id="408074"/>
    <lineage>
        <taxon>Bacteria</taxon>
        <taxon>Pseudomonadati</taxon>
        <taxon>Bacteroidota</taxon>
        <taxon>Chitinophagia</taxon>
        <taxon>Chitinophagales</taxon>
        <taxon>Chitinophagaceae</taxon>
        <taxon>Chitinophaga</taxon>
    </lineage>
</organism>
<dbReference type="InterPro" id="IPR003838">
    <property type="entry name" value="ABC3_permease_C"/>
</dbReference>
<protein>
    <submittedName>
        <fullName evidence="9">Putative ABC transport system permease protein</fullName>
    </submittedName>
</protein>
<evidence type="ECO:0000256" key="2">
    <source>
        <dbReference type="ARBA" id="ARBA00022475"/>
    </source>
</evidence>
<dbReference type="PROSITE" id="PS51257">
    <property type="entry name" value="PROKAR_LIPOPROTEIN"/>
    <property type="match status" value="1"/>
</dbReference>
<dbReference type="RefSeq" id="WP_089758167.1">
    <property type="nucleotide sequence ID" value="NZ_BKAT01000012.1"/>
</dbReference>
<dbReference type="AlphaFoldDB" id="A0A1H3XAI8"/>
<proteinExistence type="predicted"/>
<evidence type="ECO:0000256" key="6">
    <source>
        <dbReference type="SAM" id="Phobius"/>
    </source>
</evidence>
<dbReference type="GO" id="GO:0022857">
    <property type="term" value="F:transmembrane transporter activity"/>
    <property type="evidence" value="ECO:0007669"/>
    <property type="project" value="TreeGrafter"/>
</dbReference>
<evidence type="ECO:0000313" key="9">
    <source>
        <dbReference type="EMBL" id="SDZ95578.1"/>
    </source>
</evidence>
<dbReference type="Pfam" id="PF02687">
    <property type="entry name" value="FtsX"/>
    <property type="match status" value="2"/>
</dbReference>
<feature type="domain" description="MacB-like periplasmic core" evidence="8">
    <location>
        <begin position="433"/>
        <end position="634"/>
    </location>
</feature>
<feature type="domain" description="ABC3 transporter permease C-terminal" evidence="7">
    <location>
        <begin position="674"/>
        <end position="781"/>
    </location>
</feature>
<feature type="domain" description="ABC3 transporter permease C-terminal" evidence="7">
    <location>
        <begin position="289"/>
        <end position="402"/>
    </location>
</feature>
<keyword evidence="5 6" id="KW-0472">Membrane</keyword>
<dbReference type="PANTHER" id="PTHR30572">
    <property type="entry name" value="MEMBRANE COMPONENT OF TRANSPORTER-RELATED"/>
    <property type="match status" value="1"/>
</dbReference>
<name>A0A1H3XAI8_9BACT</name>
<dbReference type="OrthoDB" id="1451596at2"/>
<keyword evidence="3 6" id="KW-0812">Transmembrane</keyword>
<comment type="subcellular location">
    <subcellularLocation>
        <location evidence="1">Cell membrane</location>
        <topology evidence="1">Multi-pass membrane protein</topology>
    </subcellularLocation>
</comment>
<evidence type="ECO:0000313" key="10">
    <source>
        <dbReference type="Proteomes" id="UP000199656"/>
    </source>
</evidence>
<keyword evidence="10" id="KW-1185">Reference proteome</keyword>
<keyword evidence="2" id="KW-1003">Cell membrane</keyword>
<evidence type="ECO:0000256" key="1">
    <source>
        <dbReference type="ARBA" id="ARBA00004651"/>
    </source>
</evidence>
<dbReference type="Pfam" id="PF12704">
    <property type="entry name" value="MacB_PCD"/>
    <property type="match status" value="2"/>
</dbReference>
<evidence type="ECO:0000259" key="8">
    <source>
        <dbReference type="Pfam" id="PF12704"/>
    </source>
</evidence>
<feature type="transmembrane region" description="Helical" evidence="6">
    <location>
        <begin position="21"/>
        <end position="41"/>
    </location>
</feature>
<dbReference type="PANTHER" id="PTHR30572:SF18">
    <property type="entry name" value="ABC-TYPE MACROLIDE FAMILY EXPORT SYSTEM PERMEASE COMPONENT 2"/>
    <property type="match status" value="1"/>
</dbReference>
<dbReference type="STRING" id="408074.SAMN05660909_00320"/>
<feature type="transmembrane region" description="Helical" evidence="6">
    <location>
        <begin position="670"/>
        <end position="690"/>
    </location>
</feature>
<reference evidence="10" key="1">
    <citation type="submission" date="2016-10" db="EMBL/GenBank/DDBJ databases">
        <authorList>
            <person name="Varghese N."/>
            <person name="Submissions S."/>
        </authorList>
    </citation>
    <scope>NUCLEOTIDE SEQUENCE [LARGE SCALE GENOMIC DNA]</scope>
    <source>
        <strain evidence="10">DSM 23920</strain>
    </source>
</reference>
<evidence type="ECO:0000256" key="4">
    <source>
        <dbReference type="ARBA" id="ARBA00022989"/>
    </source>
</evidence>
<dbReference type="Proteomes" id="UP000199656">
    <property type="component" value="Unassembled WGS sequence"/>
</dbReference>
<dbReference type="EMBL" id="FNRL01000001">
    <property type="protein sequence ID" value="SDZ95578.1"/>
    <property type="molecule type" value="Genomic_DNA"/>
</dbReference>
<dbReference type="InterPro" id="IPR025857">
    <property type="entry name" value="MacB_PCD"/>
</dbReference>
<feature type="transmembrane region" description="Helical" evidence="6">
    <location>
        <begin position="757"/>
        <end position="779"/>
    </location>
</feature>
<dbReference type="InterPro" id="IPR050250">
    <property type="entry name" value="Macrolide_Exporter_MacB"/>
</dbReference>
<evidence type="ECO:0000256" key="3">
    <source>
        <dbReference type="ARBA" id="ARBA00022692"/>
    </source>
</evidence>
<feature type="transmembrane region" description="Helical" evidence="6">
    <location>
        <begin position="334"/>
        <end position="356"/>
    </location>
</feature>
<feature type="transmembrane region" description="Helical" evidence="6">
    <location>
        <begin position="425"/>
        <end position="446"/>
    </location>
</feature>
<keyword evidence="4 6" id="KW-1133">Transmembrane helix</keyword>
<evidence type="ECO:0000256" key="5">
    <source>
        <dbReference type="ARBA" id="ARBA00023136"/>
    </source>
</evidence>